<dbReference type="InterPro" id="IPR013702">
    <property type="entry name" value="FIST_domain_N"/>
</dbReference>
<dbReference type="KEGG" id="bhc:JFL75_00235"/>
<dbReference type="Pfam" id="PF10442">
    <property type="entry name" value="FIST_C"/>
    <property type="match status" value="1"/>
</dbReference>
<evidence type="ECO:0000259" key="2">
    <source>
        <dbReference type="SMART" id="SM01204"/>
    </source>
</evidence>
<dbReference type="Proteomes" id="UP000595917">
    <property type="component" value="Chromosome"/>
</dbReference>
<reference evidence="3" key="1">
    <citation type="submission" date="2021-01" db="EMBL/GenBank/DDBJ databases">
        <title>Description of Breznakiella homolactica.</title>
        <authorList>
            <person name="Song Y."/>
            <person name="Brune A."/>
        </authorList>
    </citation>
    <scope>NUCLEOTIDE SEQUENCE</scope>
    <source>
        <strain evidence="3">RmG30</strain>
    </source>
</reference>
<name>A0A7T7XN48_9SPIR</name>
<dbReference type="PANTHER" id="PTHR40252:SF2">
    <property type="entry name" value="BLR0328 PROTEIN"/>
    <property type="match status" value="1"/>
</dbReference>
<sequence length="371" mass="41139">MAIKVSSRNNGDFAGLIQEIDQPNVKSVIYFYSVELEPLQPQKAIKDAFPKAQCIGASMIGGWNTNGAVARGITAMSLSSDEVDQVFTVIKEGVKDDPRGAARKAIEDLKRSLAGQRVTPDEYLGIIVFDGLCLGEEIIREFTMEKGLTIPMIGGAAADELEFKRTLVSLNEKMSGDGVAVMVMKMKIPFFFNHYVHYIPTNTSFLITRAEPAKRIVWEIDGKPAAPYYANILGLKGAEEIQHSHFAKNPLGVVIGETVYTRSPNAVIDGTGLQFYCYIEAGTKVHLLKQGDLLKNSRNALDEAREYLPDIQGALLFNCILRYLEMQEYKTVDAFNDVFKPLSFIGFNTFGEELFTHHNQTLTAVFFGGQQ</sequence>
<dbReference type="SMART" id="SM01204">
    <property type="entry name" value="FIST_C"/>
    <property type="match status" value="1"/>
</dbReference>
<evidence type="ECO:0000259" key="1">
    <source>
        <dbReference type="SMART" id="SM00897"/>
    </source>
</evidence>
<keyword evidence="4" id="KW-1185">Reference proteome</keyword>
<dbReference type="InterPro" id="IPR019494">
    <property type="entry name" value="FIST_C"/>
</dbReference>
<dbReference type="PANTHER" id="PTHR40252">
    <property type="entry name" value="BLR0328 PROTEIN"/>
    <property type="match status" value="1"/>
</dbReference>
<dbReference type="SMART" id="SM00897">
    <property type="entry name" value="FIST"/>
    <property type="match status" value="1"/>
</dbReference>
<dbReference type="RefSeq" id="WP_215626689.1">
    <property type="nucleotide sequence ID" value="NZ_CP067089.2"/>
</dbReference>
<accession>A0A7T7XN48</accession>
<dbReference type="AlphaFoldDB" id="A0A7T7XN48"/>
<dbReference type="Pfam" id="PF08495">
    <property type="entry name" value="FIST"/>
    <property type="match status" value="1"/>
</dbReference>
<evidence type="ECO:0000313" key="3">
    <source>
        <dbReference type="EMBL" id="QQO09386.1"/>
    </source>
</evidence>
<feature type="domain" description="FIST" evidence="1">
    <location>
        <begin position="24"/>
        <end position="224"/>
    </location>
</feature>
<gene>
    <name evidence="3" type="ORF">JFL75_00235</name>
</gene>
<proteinExistence type="predicted"/>
<protein>
    <submittedName>
        <fullName evidence="3">FIST C-terminal domain-containing protein</fullName>
    </submittedName>
</protein>
<feature type="domain" description="FIST C-domain" evidence="2">
    <location>
        <begin position="225"/>
        <end position="356"/>
    </location>
</feature>
<dbReference type="EMBL" id="CP067089">
    <property type="protein sequence ID" value="QQO09386.1"/>
    <property type="molecule type" value="Genomic_DNA"/>
</dbReference>
<organism evidence="3 4">
    <name type="scientific">Breznakiella homolactica</name>
    <dbReference type="NCBI Taxonomy" id="2798577"/>
    <lineage>
        <taxon>Bacteria</taxon>
        <taxon>Pseudomonadati</taxon>
        <taxon>Spirochaetota</taxon>
        <taxon>Spirochaetia</taxon>
        <taxon>Spirochaetales</taxon>
        <taxon>Breznakiellaceae</taxon>
        <taxon>Breznakiella</taxon>
    </lineage>
</organism>
<evidence type="ECO:0000313" key="4">
    <source>
        <dbReference type="Proteomes" id="UP000595917"/>
    </source>
</evidence>